<comment type="caution">
    <text evidence="1">The sequence shown here is derived from an EMBL/GenBank/DDBJ whole genome shotgun (WGS) entry which is preliminary data.</text>
</comment>
<evidence type="ECO:0000313" key="2">
    <source>
        <dbReference type="Proteomes" id="UP000605733"/>
    </source>
</evidence>
<organism evidence="1 2">
    <name type="scientific">Christiangramia forsetii</name>
    <dbReference type="NCBI Taxonomy" id="411153"/>
    <lineage>
        <taxon>Bacteria</taxon>
        <taxon>Pseudomonadati</taxon>
        <taxon>Bacteroidota</taxon>
        <taxon>Flavobacteriia</taxon>
        <taxon>Flavobacteriales</taxon>
        <taxon>Flavobacteriaceae</taxon>
        <taxon>Christiangramia</taxon>
    </lineage>
</organism>
<gene>
    <name evidence="1" type="ORF">GCM10011532_04220</name>
</gene>
<protein>
    <submittedName>
        <fullName evidence="1">Uncharacterized protein</fullName>
    </submittedName>
</protein>
<dbReference type="RefSeq" id="WP_011710311.1">
    <property type="nucleotide sequence ID" value="NZ_BMIX01000001.1"/>
</dbReference>
<dbReference type="EMBL" id="BMIX01000001">
    <property type="protein sequence ID" value="GGG24142.1"/>
    <property type="molecule type" value="Genomic_DNA"/>
</dbReference>
<name>A0ABQ1WCP2_9FLAO</name>
<sequence length="104" mass="12079">MSTRANIKFSSPHGEVIHIDRSHDGFPENILPDIEKVVELCKGRWSGSELGQLVSAFLGYHFEANRRIQKYEPCIGYEKAGDESYCYFVRWNDESREYEFGVLE</sequence>
<accession>A0ABQ1WCP2</accession>
<reference evidence="2" key="1">
    <citation type="journal article" date="2019" name="Int. J. Syst. Evol. Microbiol.">
        <title>The Global Catalogue of Microorganisms (GCM) 10K type strain sequencing project: providing services to taxonomists for standard genome sequencing and annotation.</title>
        <authorList>
            <consortium name="The Broad Institute Genomics Platform"/>
            <consortium name="The Broad Institute Genome Sequencing Center for Infectious Disease"/>
            <person name="Wu L."/>
            <person name="Ma J."/>
        </authorList>
    </citation>
    <scope>NUCLEOTIDE SEQUENCE [LARGE SCALE GENOMIC DNA]</scope>
    <source>
        <strain evidence="2">CGMCC 1.15422</strain>
    </source>
</reference>
<keyword evidence="2" id="KW-1185">Reference proteome</keyword>
<proteinExistence type="predicted"/>
<evidence type="ECO:0000313" key="1">
    <source>
        <dbReference type="EMBL" id="GGG24142.1"/>
    </source>
</evidence>
<dbReference type="Proteomes" id="UP000605733">
    <property type="component" value="Unassembled WGS sequence"/>
</dbReference>